<organism evidence="1 2">
    <name type="scientific">Dallia pectoralis</name>
    <name type="common">Alaska blackfish</name>
    <dbReference type="NCBI Taxonomy" id="75939"/>
    <lineage>
        <taxon>Eukaryota</taxon>
        <taxon>Metazoa</taxon>
        <taxon>Chordata</taxon>
        <taxon>Craniata</taxon>
        <taxon>Vertebrata</taxon>
        <taxon>Euteleostomi</taxon>
        <taxon>Actinopterygii</taxon>
        <taxon>Neopterygii</taxon>
        <taxon>Teleostei</taxon>
        <taxon>Protacanthopterygii</taxon>
        <taxon>Esociformes</taxon>
        <taxon>Umbridae</taxon>
        <taxon>Dallia</taxon>
    </lineage>
</organism>
<comment type="caution">
    <text evidence="1">The sequence shown here is derived from an EMBL/GenBank/DDBJ whole genome shotgun (WGS) entry which is preliminary data.</text>
</comment>
<gene>
    <name evidence="1" type="ORF">DPEC_G00332990</name>
</gene>
<reference evidence="1" key="1">
    <citation type="submission" date="2021-05" db="EMBL/GenBank/DDBJ databases">
        <authorList>
            <person name="Pan Q."/>
            <person name="Jouanno E."/>
            <person name="Zahm M."/>
            <person name="Klopp C."/>
            <person name="Cabau C."/>
            <person name="Louis A."/>
            <person name="Berthelot C."/>
            <person name="Parey E."/>
            <person name="Roest Crollius H."/>
            <person name="Montfort J."/>
            <person name="Robinson-Rechavi M."/>
            <person name="Bouchez O."/>
            <person name="Lampietro C."/>
            <person name="Lopez Roques C."/>
            <person name="Donnadieu C."/>
            <person name="Postlethwait J."/>
            <person name="Bobe J."/>
            <person name="Dillon D."/>
            <person name="Chandos A."/>
            <person name="von Hippel F."/>
            <person name="Guiguen Y."/>
        </authorList>
    </citation>
    <scope>NUCLEOTIDE SEQUENCE</scope>
    <source>
        <strain evidence="1">YG-Jan2019</strain>
    </source>
</reference>
<keyword evidence="2" id="KW-1185">Reference proteome</keyword>
<sequence>MDWFGTGNSPMFSEDNCSATVSSVPSLFNSSMQQGDAAAEGATPSVESVSADSMASLCQSQQQCVKASVVSGWQLVEAQDQLCGLELHGSESVEQERARAIASQAELCHTELEWRRKESMLGGGRSSVLGGDGSRDVFDRSIINTQSTNLQSQDHDNGKTFVDKYEPDLKHFGMLRRWDDSQRFLSDMPHLICEETANYLILWCFRLQAEEKEALMEQVAHQAVAMQFILEMASTYQKDPRGCFRQFFHKAKTGQEGYLDVFYTELEAFKGRVKEYTTKCKGQTLSNNSEQHSGITRPLDPKDVLESLPPELKAGFQMHDPRVLQNVLSNMNPQVAEYHVKRCLEAGLWTNREGRRSKEDSTSETDDLCMMET</sequence>
<dbReference type="Proteomes" id="UP001157502">
    <property type="component" value="Chromosome 33"/>
</dbReference>
<proteinExistence type="predicted"/>
<evidence type="ECO:0000313" key="2">
    <source>
        <dbReference type="Proteomes" id="UP001157502"/>
    </source>
</evidence>
<protein>
    <submittedName>
        <fullName evidence="1">Uncharacterized protein</fullName>
    </submittedName>
</protein>
<dbReference type="EMBL" id="CM055760">
    <property type="protein sequence ID" value="KAJ7986880.1"/>
    <property type="molecule type" value="Genomic_DNA"/>
</dbReference>
<evidence type="ECO:0000313" key="1">
    <source>
        <dbReference type="EMBL" id="KAJ7986880.1"/>
    </source>
</evidence>
<accession>A0ACC2F6L6</accession>
<name>A0ACC2F6L6_DALPE</name>